<dbReference type="SMART" id="SM00857">
    <property type="entry name" value="Resolvase"/>
    <property type="match status" value="1"/>
</dbReference>
<dbReference type="InterPro" id="IPR050639">
    <property type="entry name" value="SSR_resolvase"/>
</dbReference>
<gene>
    <name evidence="5" type="ORF">Gocc_3080</name>
</gene>
<dbReference type="Gene3D" id="3.40.50.1390">
    <property type="entry name" value="Resolvase, N-terminal catalytic domain"/>
    <property type="match status" value="1"/>
</dbReference>
<dbReference type="Proteomes" id="UP000254134">
    <property type="component" value="Unassembled WGS sequence"/>
</dbReference>
<dbReference type="PROSITE" id="PS51737">
    <property type="entry name" value="RECOMBINASE_DNA_BIND"/>
    <property type="match status" value="1"/>
</dbReference>
<keyword evidence="6" id="KW-1185">Reference proteome</keyword>
<dbReference type="SUPFAM" id="SSF53041">
    <property type="entry name" value="Resolvase-like"/>
    <property type="match status" value="1"/>
</dbReference>
<evidence type="ECO:0000313" key="5">
    <source>
        <dbReference type="EMBL" id="RDI73191.1"/>
    </source>
</evidence>
<reference evidence="6" key="2">
    <citation type="journal article" date="2019" name="MicrobiologyOpen">
        <title>High-quality draft genome sequence of Gaiella occulta isolated from a 150 meter deep mineral water borehole and comparison with the genome sequences of other deep-branching lineages of the phylum Actinobacteria.</title>
        <authorList>
            <person name="Severino R."/>
            <person name="Froufe H.J.C."/>
            <person name="Barroso C."/>
            <person name="Albuquerque L."/>
            <person name="Lobo-da-Cunha A."/>
            <person name="da Costa M.S."/>
            <person name="Egas C."/>
        </authorList>
    </citation>
    <scope>NUCLEOTIDE SEQUENCE [LARGE SCALE GENOMIC DNA]</scope>
    <source>
        <strain evidence="6">F2-233</strain>
    </source>
</reference>
<comment type="caution">
    <text evidence="5">The sequence shown here is derived from an EMBL/GenBank/DDBJ whole genome shotgun (WGS) entry which is preliminary data.</text>
</comment>
<dbReference type="RefSeq" id="WP_114797460.1">
    <property type="nucleotide sequence ID" value="NZ_QQZY01000014.1"/>
</dbReference>
<dbReference type="Pfam" id="PF13408">
    <property type="entry name" value="Zn_ribbon_recom"/>
    <property type="match status" value="1"/>
</dbReference>
<dbReference type="PROSITE" id="PS51736">
    <property type="entry name" value="RECOMBINASES_3"/>
    <property type="match status" value="1"/>
</dbReference>
<dbReference type="InterPro" id="IPR011109">
    <property type="entry name" value="DNA_bind_recombinase_dom"/>
</dbReference>
<accession>A0A7M2YSP7</accession>
<feature type="domain" description="Recombinase" evidence="4">
    <location>
        <begin position="177"/>
        <end position="318"/>
    </location>
</feature>
<dbReference type="CDD" id="cd00338">
    <property type="entry name" value="Ser_Recombinase"/>
    <property type="match status" value="1"/>
</dbReference>
<evidence type="ECO:0000313" key="6">
    <source>
        <dbReference type="Proteomes" id="UP000254134"/>
    </source>
</evidence>
<dbReference type="GO" id="GO:0000150">
    <property type="term" value="F:DNA strand exchange activity"/>
    <property type="evidence" value="ECO:0007669"/>
    <property type="project" value="InterPro"/>
</dbReference>
<dbReference type="Pfam" id="PF07508">
    <property type="entry name" value="Recombinase"/>
    <property type="match status" value="1"/>
</dbReference>
<dbReference type="Pfam" id="PF00239">
    <property type="entry name" value="Resolvase"/>
    <property type="match status" value="1"/>
</dbReference>
<dbReference type="Gene3D" id="3.90.1750.20">
    <property type="entry name" value="Putative Large Serine Recombinase, Chain B, Domain 2"/>
    <property type="match status" value="1"/>
</dbReference>
<reference evidence="5 6" key="1">
    <citation type="submission" date="2018-07" db="EMBL/GenBank/DDBJ databases">
        <title>High-quality-draft genome sequence of Gaiella occulta.</title>
        <authorList>
            <person name="Severino R."/>
            <person name="Froufe H.J.C."/>
            <person name="Rainey F.A."/>
            <person name="Barroso C."/>
            <person name="Albuquerque L."/>
            <person name="Lobo-Da-Cunha A."/>
            <person name="Da Costa M.S."/>
            <person name="Egas C."/>
        </authorList>
    </citation>
    <scope>NUCLEOTIDE SEQUENCE [LARGE SCALE GENOMIC DNA]</scope>
    <source>
        <strain evidence="5 6">F2-233</strain>
    </source>
</reference>
<evidence type="ECO:0000259" key="3">
    <source>
        <dbReference type="PROSITE" id="PS51736"/>
    </source>
</evidence>
<dbReference type="OrthoDB" id="8782062at2"/>
<dbReference type="InterPro" id="IPR036162">
    <property type="entry name" value="Resolvase-like_N_sf"/>
</dbReference>
<keyword evidence="1" id="KW-0175">Coiled coil</keyword>
<feature type="coiled-coil region" evidence="1">
    <location>
        <begin position="452"/>
        <end position="486"/>
    </location>
</feature>
<dbReference type="AlphaFoldDB" id="A0A7M2YSP7"/>
<feature type="region of interest" description="Disordered" evidence="2">
    <location>
        <begin position="656"/>
        <end position="694"/>
    </location>
</feature>
<proteinExistence type="predicted"/>
<dbReference type="InterPro" id="IPR006119">
    <property type="entry name" value="Resolv_N"/>
</dbReference>
<organism evidence="5 6">
    <name type="scientific">Gaiella occulta</name>
    <dbReference type="NCBI Taxonomy" id="1002870"/>
    <lineage>
        <taxon>Bacteria</taxon>
        <taxon>Bacillati</taxon>
        <taxon>Actinomycetota</taxon>
        <taxon>Thermoleophilia</taxon>
        <taxon>Gaiellales</taxon>
        <taxon>Gaiellaceae</taxon>
        <taxon>Gaiella</taxon>
    </lineage>
</organism>
<dbReference type="PANTHER" id="PTHR30461">
    <property type="entry name" value="DNA-INVERTASE FROM LAMBDOID PROPHAGE"/>
    <property type="match status" value="1"/>
</dbReference>
<dbReference type="InterPro" id="IPR038109">
    <property type="entry name" value="DNA_bind_recomb_sf"/>
</dbReference>
<evidence type="ECO:0000259" key="4">
    <source>
        <dbReference type="PROSITE" id="PS51737"/>
    </source>
</evidence>
<dbReference type="GO" id="GO:0003677">
    <property type="term" value="F:DNA binding"/>
    <property type="evidence" value="ECO:0007669"/>
    <property type="project" value="InterPro"/>
</dbReference>
<sequence>MSATAAAVSKVTASHLARTAYLYVRQSTLRQVVNNTESGQRQYALRQRAVALGWPAEQIVVIDQDQGQSGASAADREGFQRLVAEVGIGRAGIVLGLEVSRLARNNADWHRLLEICALSETLILDEDGLYDPGEFNDRLLLGLKGTMSEAELHFLRARLRGGILSKARRGELPTPLPVGLVSDPAGKVVLDPDQGVQQALRHLFQTFERTGSARAVVQAFERERLRFPVRVRSGERKGELVWMPLRHWRVLRTLHNPRYAGAFVYGRRRTRKTPDGKTTLQELPREQWTALIPDVHPGYISFDEFERNQRLLAGNAHAYGGERAAGPAREGPALLQGLVVCGRCGRRMTVRYHQRRGVEVPDYQCIGESIQGGGPRCQTVPGKGIDVAIGELLLETVTPLALEVALTVQAELEARADEADRLRRSHVERARQRTELARRRYLAVDPDNRLVADTLEADWNDALRALQAAQDEYERASAVARAALGEKQKQRIRTLAADFPALWTNPATPQRERKRIVRLLIEDVTLNKTDAIHAHIRLRGGQTRSITLPIPPPAWKARETNPDTLALLDRLLDEHTDAEVAAELNAAGHRSGEGKRFTRRIVLGLRRDHNLPSHAERLRARSLLTLCEIAALLRVSMSTIKAWHRAGLLTSEKANDKNERLYHPPRPGDPRLVKQLGRRLSEREPVESTPGGAV</sequence>
<name>A0A7M2YSP7_9ACTN</name>
<dbReference type="EMBL" id="QQZY01000014">
    <property type="protein sequence ID" value="RDI73191.1"/>
    <property type="molecule type" value="Genomic_DNA"/>
</dbReference>
<dbReference type="InterPro" id="IPR025827">
    <property type="entry name" value="Zn_ribbon_recom_dom"/>
</dbReference>
<protein>
    <submittedName>
        <fullName evidence="5">Resolvase, N terminal domain</fullName>
    </submittedName>
</protein>
<evidence type="ECO:0000256" key="2">
    <source>
        <dbReference type="SAM" id="MobiDB-lite"/>
    </source>
</evidence>
<feature type="compositionally biased region" description="Basic and acidic residues" evidence="2">
    <location>
        <begin position="656"/>
        <end position="672"/>
    </location>
</feature>
<feature type="domain" description="Resolvase/invertase-type recombinase catalytic" evidence="3">
    <location>
        <begin position="19"/>
        <end position="170"/>
    </location>
</feature>
<dbReference type="PANTHER" id="PTHR30461:SF23">
    <property type="entry name" value="DNA RECOMBINASE-RELATED"/>
    <property type="match status" value="1"/>
</dbReference>
<evidence type="ECO:0000256" key="1">
    <source>
        <dbReference type="SAM" id="Coils"/>
    </source>
</evidence>